<feature type="domain" description="Nudix hydrolase" evidence="4">
    <location>
        <begin position="6"/>
        <end position="136"/>
    </location>
</feature>
<accession>A0A1Y0E7J0</accession>
<proteinExistence type="inferred from homology"/>
<dbReference type="InterPro" id="IPR000086">
    <property type="entry name" value="NUDIX_hydrolase_dom"/>
</dbReference>
<dbReference type="SUPFAM" id="SSF55811">
    <property type="entry name" value="Nudix"/>
    <property type="match status" value="1"/>
</dbReference>
<dbReference type="KEGG" id="lvs:LOKVESSMR4R_00170"/>
<dbReference type="GO" id="GO:0016787">
    <property type="term" value="F:hydrolase activity"/>
    <property type="evidence" value="ECO:0007669"/>
    <property type="project" value="UniProtKB-KW"/>
</dbReference>
<keyword evidence="2 3" id="KW-0378">Hydrolase</keyword>
<dbReference type="PANTHER" id="PTHR43736:SF1">
    <property type="entry name" value="DIHYDRONEOPTERIN TRIPHOSPHATE DIPHOSPHATASE"/>
    <property type="match status" value="1"/>
</dbReference>
<evidence type="ECO:0000256" key="2">
    <source>
        <dbReference type="ARBA" id="ARBA00022801"/>
    </source>
</evidence>
<gene>
    <name evidence="5" type="primary">nudJ</name>
    <name evidence="5" type="ORF">LOKVESSMR4R_00170</name>
</gene>
<dbReference type="AlphaFoldDB" id="A0A1Y0E7J0"/>
<dbReference type="InterPro" id="IPR020476">
    <property type="entry name" value="Nudix_hydrolase"/>
</dbReference>
<keyword evidence="6" id="KW-1185">Reference proteome</keyword>
<evidence type="ECO:0000256" key="1">
    <source>
        <dbReference type="ARBA" id="ARBA00001946"/>
    </source>
</evidence>
<comment type="cofactor">
    <cofactor evidence="1">
        <name>Mg(2+)</name>
        <dbReference type="ChEBI" id="CHEBI:18420"/>
    </cofactor>
</comment>
<evidence type="ECO:0000256" key="3">
    <source>
        <dbReference type="RuleBase" id="RU003476"/>
    </source>
</evidence>
<dbReference type="Proteomes" id="UP000195273">
    <property type="component" value="Chromosome"/>
</dbReference>
<dbReference type="Gene3D" id="3.90.79.10">
    <property type="entry name" value="Nucleoside Triphosphate Pyrophosphohydrolase"/>
    <property type="match status" value="1"/>
</dbReference>
<dbReference type="STRING" id="1122181.GCA_000382265_02644"/>
<evidence type="ECO:0000259" key="4">
    <source>
        <dbReference type="PROSITE" id="PS51462"/>
    </source>
</evidence>
<comment type="similarity">
    <text evidence="3">Belongs to the Nudix hydrolase family.</text>
</comment>
<dbReference type="PANTHER" id="PTHR43736">
    <property type="entry name" value="ADP-RIBOSE PYROPHOSPHATASE"/>
    <property type="match status" value="1"/>
</dbReference>
<evidence type="ECO:0000313" key="6">
    <source>
        <dbReference type="Proteomes" id="UP000195273"/>
    </source>
</evidence>
<dbReference type="Pfam" id="PF00293">
    <property type="entry name" value="NUDIX"/>
    <property type="match status" value="1"/>
</dbReference>
<dbReference type="OrthoDB" id="9761969at2"/>
<dbReference type="PROSITE" id="PS51462">
    <property type="entry name" value="NUDIX"/>
    <property type="match status" value="1"/>
</dbReference>
<dbReference type="InterPro" id="IPR020084">
    <property type="entry name" value="NUDIX_hydrolase_CS"/>
</dbReference>
<dbReference type="InterPro" id="IPR015797">
    <property type="entry name" value="NUDIX_hydrolase-like_dom_sf"/>
</dbReference>
<dbReference type="RefSeq" id="WP_087205860.1">
    <property type="nucleotide sequence ID" value="NZ_CP021431.1"/>
</dbReference>
<dbReference type="PROSITE" id="PS00893">
    <property type="entry name" value="NUDIX_BOX"/>
    <property type="match status" value="1"/>
</dbReference>
<dbReference type="EC" id="3.6.1.-" evidence="5"/>
<dbReference type="CDD" id="cd04673">
    <property type="entry name" value="NUDIX_ADPRase"/>
    <property type="match status" value="1"/>
</dbReference>
<dbReference type="EMBL" id="CP021431">
    <property type="protein sequence ID" value="ART99512.1"/>
    <property type="molecule type" value="Genomic_DNA"/>
</dbReference>
<reference evidence="5 6" key="1">
    <citation type="submission" date="2017-05" db="EMBL/GenBank/DDBJ databases">
        <title>Genome Sequence of Loktanella vestfoldensis Strain SMR4r Isolated from a Culture of the Diatom Skeletonema marinoi.</title>
        <authorList>
            <person name="Topel M."/>
            <person name="Pinder M.I.M."/>
            <person name="Johansson O.N."/>
            <person name="Kourtchenko O."/>
            <person name="Godhe A."/>
            <person name="Clarke A.K."/>
        </authorList>
    </citation>
    <scope>NUCLEOTIDE SEQUENCE [LARGE SCALE GENOMIC DNA]</scope>
    <source>
        <strain evidence="5 6">SMR4r</strain>
    </source>
</reference>
<organism evidence="5 6">
    <name type="scientific">Yoonia vestfoldensis</name>
    <dbReference type="NCBI Taxonomy" id="245188"/>
    <lineage>
        <taxon>Bacteria</taxon>
        <taxon>Pseudomonadati</taxon>
        <taxon>Pseudomonadota</taxon>
        <taxon>Alphaproteobacteria</taxon>
        <taxon>Rhodobacterales</taxon>
        <taxon>Paracoccaceae</taxon>
        <taxon>Yoonia</taxon>
    </lineage>
</organism>
<dbReference type="PRINTS" id="PR00502">
    <property type="entry name" value="NUDIXFAMILY"/>
</dbReference>
<protein>
    <submittedName>
        <fullName evidence="5">Phosphatase NudJ</fullName>
        <ecNumber evidence="5">3.6.1.-</ecNumber>
    </submittedName>
</protein>
<evidence type="ECO:0000313" key="5">
    <source>
        <dbReference type="EMBL" id="ART99512.1"/>
    </source>
</evidence>
<sequence>MKEPALPRLGAIAVVLHQGKVLLVRRKNPPDAGLWGFPGGHVDAGETALAAAARELAEETGVIARPVRYLTNLDIILHDAAGALQFHFLLAVVLCDYVSGTPVAADDVTDAGWIAVADVRTLPSSADVDRIIALAYSTTPTIGPI</sequence>
<name>A0A1Y0E7J0_9RHOB</name>